<name>A0A916E5R7_9GLOM</name>
<reference evidence="1" key="1">
    <citation type="submission" date="2020-05" db="EMBL/GenBank/DDBJ databases">
        <authorList>
            <person name="Rincon C."/>
            <person name="Sanders R I."/>
            <person name="Robbins C."/>
            <person name="Chaturvedi A."/>
        </authorList>
    </citation>
    <scope>NUCLEOTIDE SEQUENCE</scope>
    <source>
        <strain evidence="1">CHB12</strain>
    </source>
</reference>
<proteinExistence type="predicted"/>
<accession>A0A916E5R7</accession>
<evidence type="ECO:0000313" key="2">
    <source>
        <dbReference type="Proteomes" id="UP000684084"/>
    </source>
</evidence>
<dbReference type="Proteomes" id="UP000684084">
    <property type="component" value="Unassembled WGS sequence"/>
</dbReference>
<sequence>MVGIYRNISFEHHSVNILYPNDPQKRAKRLWDEAIQWDNQARDDAIYHGTSFNRISRRIEAKEALTGITLRFDEMMKEYIEHYFEYDDINNKNHYHNEMVKCAYNSSGRRERYDLELKNFSRLPTGALNDTSDDTIELKKRPKKRRSPYSIDHCFLTNICDRTKRLRVSPDFLNDSTGVAATKLDELIY</sequence>
<evidence type="ECO:0000313" key="1">
    <source>
        <dbReference type="EMBL" id="CAB5361691.1"/>
    </source>
</evidence>
<dbReference type="EMBL" id="CAGKOT010000016">
    <property type="protein sequence ID" value="CAB5361691.1"/>
    <property type="molecule type" value="Genomic_DNA"/>
</dbReference>
<comment type="caution">
    <text evidence="1">The sequence shown here is derived from an EMBL/GenBank/DDBJ whole genome shotgun (WGS) entry which is preliminary data.</text>
</comment>
<protein>
    <submittedName>
        <fullName evidence="1">Uncharacterized protein</fullName>
    </submittedName>
</protein>
<organism evidence="1 2">
    <name type="scientific">Rhizophagus irregularis</name>
    <dbReference type="NCBI Taxonomy" id="588596"/>
    <lineage>
        <taxon>Eukaryota</taxon>
        <taxon>Fungi</taxon>
        <taxon>Fungi incertae sedis</taxon>
        <taxon>Mucoromycota</taxon>
        <taxon>Glomeromycotina</taxon>
        <taxon>Glomeromycetes</taxon>
        <taxon>Glomerales</taxon>
        <taxon>Glomeraceae</taxon>
        <taxon>Rhizophagus</taxon>
    </lineage>
</organism>
<dbReference type="OrthoDB" id="2308977at2759"/>
<gene>
    <name evidence="1" type="ORF">CHRIB12_LOCUS8812</name>
</gene>
<dbReference type="AlphaFoldDB" id="A0A916E5R7"/>